<feature type="chain" id="PRO_5040944657" evidence="1">
    <location>
        <begin position="19"/>
        <end position="147"/>
    </location>
</feature>
<proteinExistence type="predicted"/>
<dbReference type="AlphaFoldDB" id="A0A9X1HAY4"/>
<evidence type="ECO:0000313" key="2">
    <source>
        <dbReference type="EMBL" id="MBZ4035134.1"/>
    </source>
</evidence>
<feature type="signal peptide" evidence="1">
    <location>
        <begin position="1"/>
        <end position="18"/>
    </location>
</feature>
<keyword evidence="3" id="KW-1185">Reference proteome</keyword>
<gene>
    <name evidence="2" type="ORF">K6T82_10175</name>
</gene>
<sequence>MKKITLLLFVLLSLPVFAQDSDMKVYLEKTDTASLEQYELIKKVNLIYPDIMISKQVKNKFKNNFKTNELLSSDLVYENTSKFKLYNVTILDNRCLSYTFLTPDDVLTFGEVRTFDGNTVRTLYRLAKGKSLMQYFINGKLINEVKG</sequence>
<comment type="caution">
    <text evidence="2">The sequence shown here is derived from an EMBL/GenBank/DDBJ whole genome shotgun (WGS) entry which is preliminary data.</text>
</comment>
<evidence type="ECO:0000256" key="1">
    <source>
        <dbReference type="SAM" id="SignalP"/>
    </source>
</evidence>
<name>A0A9X1HAY4_9FLAO</name>
<reference evidence="2 3" key="1">
    <citation type="journal article" date="2023" name="Antonie Van Leeuwenhoek">
        <title>Flavobacterium potami sp. nov., a multi-metal resistance genes harbouring bacterium isolated from shallow river silt.</title>
        <authorList>
            <person name="Li S."/>
            <person name="Mao S."/>
            <person name="Mu W."/>
            <person name="Guo B."/>
            <person name="Li C."/>
            <person name="Zhu Q."/>
            <person name="Hou X."/>
            <person name="Zhao Y."/>
            <person name="Wei S."/>
            <person name="Liu H."/>
            <person name="Liu A."/>
        </authorList>
    </citation>
    <scope>NUCLEOTIDE SEQUENCE [LARGE SCALE GENOMIC DNA]</scope>
    <source>
        <strain evidence="2 3">17A</strain>
    </source>
</reference>
<organism evidence="2 3">
    <name type="scientific">Flavobacterium potami</name>
    <dbReference type="NCBI Taxonomy" id="2872310"/>
    <lineage>
        <taxon>Bacteria</taxon>
        <taxon>Pseudomonadati</taxon>
        <taxon>Bacteroidota</taxon>
        <taxon>Flavobacteriia</taxon>
        <taxon>Flavobacteriales</taxon>
        <taxon>Flavobacteriaceae</taxon>
        <taxon>Flavobacterium</taxon>
    </lineage>
</organism>
<accession>A0A9X1HAY4</accession>
<keyword evidence="1" id="KW-0732">Signal</keyword>
<evidence type="ECO:0000313" key="3">
    <source>
        <dbReference type="Proteomes" id="UP001139366"/>
    </source>
</evidence>
<protein>
    <submittedName>
        <fullName evidence="2">Uncharacterized protein</fullName>
    </submittedName>
</protein>
<dbReference type="Proteomes" id="UP001139366">
    <property type="component" value="Unassembled WGS sequence"/>
</dbReference>
<dbReference type="RefSeq" id="WP_223705832.1">
    <property type="nucleotide sequence ID" value="NZ_JAINUY010000003.1"/>
</dbReference>
<dbReference type="EMBL" id="JAINUY010000003">
    <property type="protein sequence ID" value="MBZ4035134.1"/>
    <property type="molecule type" value="Genomic_DNA"/>
</dbReference>